<protein>
    <submittedName>
        <fullName evidence="1">Uncharacterized protein</fullName>
    </submittedName>
</protein>
<sequence>MKRKQQLNIFQVFNSRPRRTVSSYAEGSEIIRHCILSLNIAVRVDKIQLNSVLLHTQQSTPTDFPLKMPAAAPKRYWLYEIHSGLSIRPPKTSGYFGLALGTLYSLPRKYNVVWNCRRGIKIALCSGEITCPCHFQANEF</sequence>
<evidence type="ECO:0000313" key="1">
    <source>
        <dbReference type="EMBL" id="KAG5285698.1"/>
    </source>
</evidence>
<dbReference type="Proteomes" id="UP000823561">
    <property type="component" value="Chromosome 1"/>
</dbReference>
<evidence type="ECO:0000313" key="2">
    <source>
        <dbReference type="Proteomes" id="UP000823561"/>
    </source>
</evidence>
<organism evidence="1 2">
    <name type="scientific">Alosa alosa</name>
    <name type="common">allis shad</name>
    <dbReference type="NCBI Taxonomy" id="278164"/>
    <lineage>
        <taxon>Eukaryota</taxon>
        <taxon>Metazoa</taxon>
        <taxon>Chordata</taxon>
        <taxon>Craniata</taxon>
        <taxon>Vertebrata</taxon>
        <taxon>Euteleostomi</taxon>
        <taxon>Actinopterygii</taxon>
        <taxon>Neopterygii</taxon>
        <taxon>Teleostei</taxon>
        <taxon>Clupei</taxon>
        <taxon>Clupeiformes</taxon>
        <taxon>Clupeoidei</taxon>
        <taxon>Clupeidae</taxon>
        <taxon>Alosa</taxon>
    </lineage>
</organism>
<accession>A0AAV6HEB3</accession>
<keyword evidence="2" id="KW-1185">Reference proteome</keyword>
<dbReference type="AlphaFoldDB" id="A0AAV6HEB3"/>
<reference evidence="1 2" key="1">
    <citation type="submission" date="2020-10" db="EMBL/GenBank/DDBJ databases">
        <title>Chromosome-scale genome assembly of the Allis shad, Alosa alosa.</title>
        <authorList>
            <person name="Margot Z."/>
            <person name="Christophe K."/>
            <person name="Cabau C."/>
            <person name="Louis A."/>
            <person name="Berthelot C."/>
            <person name="Parey E."/>
            <person name="Roest Crollius H."/>
            <person name="Montfort J."/>
            <person name="Robinson-Rechavi M."/>
            <person name="Bucao C."/>
            <person name="Bouchez O."/>
            <person name="Gislard M."/>
            <person name="Lluch J."/>
            <person name="Milhes M."/>
            <person name="Lampietro C."/>
            <person name="Lopez Roques C."/>
            <person name="Donnadieu C."/>
            <person name="Braasch I."/>
            <person name="Desvignes T."/>
            <person name="Postlethwait J."/>
            <person name="Bobe J."/>
            <person name="Guiguen Y."/>
        </authorList>
    </citation>
    <scope>NUCLEOTIDE SEQUENCE [LARGE SCALE GENOMIC DNA]</scope>
    <source>
        <strain evidence="1">M-15738</strain>
        <tissue evidence="1">Blood</tissue>
    </source>
</reference>
<comment type="caution">
    <text evidence="1">The sequence shown here is derived from an EMBL/GenBank/DDBJ whole genome shotgun (WGS) entry which is preliminary data.</text>
</comment>
<name>A0AAV6HEB3_9TELE</name>
<proteinExistence type="predicted"/>
<dbReference type="EMBL" id="JADWDJ010000001">
    <property type="protein sequence ID" value="KAG5285698.1"/>
    <property type="molecule type" value="Genomic_DNA"/>
</dbReference>
<gene>
    <name evidence="1" type="ORF">AALO_G00006380</name>
</gene>